<dbReference type="Gene3D" id="3.40.190.10">
    <property type="entry name" value="Periplasmic binding protein-like II"/>
    <property type="match status" value="2"/>
</dbReference>
<sequence>MSITRVRRALVLGATVALLAACGGQGGAGSDEDAEAGGDVTLTWWHNGNNDPLLSYWQGVADDFEAENEGVTIEVEAIQNEDLRTRTQVALQSNDPPDVLPQWGGGELADQVEAGALMDLTDKIPDTIEALGGSAGGWQTEGKTYGVPYSLGVGGFWYNKALFDQAGIAEPPATMDEWFEAVEKLKAVDVAPVAVGAGDKWPAGWYYYYAATRTCAPETLETAQLEYDFTDPCFIEAGELVQQIVDAEPFNEGFLATPAQTGATSSAGLVGNGLAAMELMGHWNPSVMADLTPSKEGLGDDLGWFPFPEVEGGEGNASAMGGGDGFSCAAGAPDICAEFLAFIVNEDNQRGFGATGAGLPTLPAATDSVEDPNMQTLLAARDEAEYVQLYLDVTYGPNVGGALNDEVSLLFADQSDPQGIVDAMTEAAEAR</sequence>
<evidence type="ECO:0000313" key="2">
    <source>
        <dbReference type="EMBL" id="MFC3690048.1"/>
    </source>
</evidence>
<organism evidence="2 3">
    <name type="scientific">Aquipuribacter hungaricus</name>
    <dbReference type="NCBI Taxonomy" id="545624"/>
    <lineage>
        <taxon>Bacteria</taxon>
        <taxon>Bacillati</taxon>
        <taxon>Actinomycetota</taxon>
        <taxon>Actinomycetes</taxon>
        <taxon>Micrococcales</taxon>
        <taxon>Intrasporangiaceae</taxon>
        <taxon>Aquipuribacter</taxon>
    </lineage>
</organism>
<dbReference type="SUPFAM" id="SSF53850">
    <property type="entry name" value="Periplasmic binding protein-like II"/>
    <property type="match status" value="1"/>
</dbReference>
<dbReference type="InterPro" id="IPR006059">
    <property type="entry name" value="SBP"/>
</dbReference>
<dbReference type="RefSeq" id="WP_340292816.1">
    <property type="nucleotide sequence ID" value="NZ_JBBEOI010000084.1"/>
</dbReference>
<evidence type="ECO:0000256" key="1">
    <source>
        <dbReference type="SAM" id="SignalP"/>
    </source>
</evidence>
<reference evidence="3" key="1">
    <citation type="journal article" date="2019" name="Int. J. Syst. Evol. Microbiol.">
        <title>The Global Catalogue of Microorganisms (GCM) 10K type strain sequencing project: providing services to taxonomists for standard genome sequencing and annotation.</title>
        <authorList>
            <consortium name="The Broad Institute Genomics Platform"/>
            <consortium name="The Broad Institute Genome Sequencing Center for Infectious Disease"/>
            <person name="Wu L."/>
            <person name="Ma J."/>
        </authorList>
    </citation>
    <scope>NUCLEOTIDE SEQUENCE [LARGE SCALE GENOMIC DNA]</scope>
    <source>
        <strain evidence="3">NCAIM B.02333</strain>
    </source>
</reference>
<accession>A0ABV7WJK8</accession>
<keyword evidence="1" id="KW-0732">Signal</keyword>
<dbReference type="Proteomes" id="UP001595685">
    <property type="component" value="Unassembled WGS sequence"/>
</dbReference>
<name>A0ABV7WJK8_9MICO</name>
<gene>
    <name evidence="2" type="ORF">ACFOLH_17005</name>
</gene>
<dbReference type="EMBL" id="JBHRWW010000015">
    <property type="protein sequence ID" value="MFC3690048.1"/>
    <property type="molecule type" value="Genomic_DNA"/>
</dbReference>
<comment type="caution">
    <text evidence="2">The sequence shown here is derived from an EMBL/GenBank/DDBJ whole genome shotgun (WGS) entry which is preliminary data.</text>
</comment>
<protein>
    <submittedName>
        <fullName evidence="2">ABC transporter substrate-binding protein</fullName>
    </submittedName>
</protein>
<keyword evidence="3" id="KW-1185">Reference proteome</keyword>
<dbReference type="PANTHER" id="PTHR43649:SF14">
    <property type="entry name" value="BLR3389 PROTEIN"/>
    <property type="match status" value="1"/>
</dbReference>
<feature type="signal peptide" evidence="1">
    <location>
        <begin position="1"/>
        <end position="20"/>
    </location>
</feature>
<dbReference type="InterPro" id="IPR050490">
    <property type="entry name" value="Bact_solute-bd_prot1"/>
</dbReference>
<dbReference type="Pfam" id="PF01547">
    <property type="entry name" value="SBP_bac_1"/>
    <property type="match status" value="1"/>
</dbReference>
<proteinExistence type="predicted"/>
<dbReference type="PANTHER" id="PTHR43649">
    <property type="entry name" value="ARABINOSE-BINDING PROTEIN-RELATED"/>
    <property type="match status" value="1"/>
</dbReference>
<feature type="chain" id="PRO_5045613010" evidence="1">
    <location>
        <begin position="21"/>
        <end position="431"/>
    </location>
</feature>
<evidence type="ECO:0000313" key="3">
    <source>
        <dbReference type="Proteomes" id="UP001595685"/>
    </source>
</evidence>
<dbReference type="PROSITE" id="PS51257">
    <property type="entry name" value="PROKAR_LIPOPROTEIN"/>
    <property type="match status" value="1"/>
</dbReference>